<dbReference type="EMBL" id="JACCBH010000001">
    <property type="protein sequence ID" value="NYD53728.1"/>
    <property type="molecule type" value="Genomic_DNA"/>
</dbReference>
<accession>A0A7Y9ETL9</accession>
<gene>
    <name evidence="3" type="ORF">BKA02_000783</name>
</gene>
<keyword evidence="2" id="KW-0812">Transmembrane</keyword>
<reference evidence="3 4" key="1">
    <citation type="submission" date="2020-07" db="EMBL/GenBank/DDBJ databases">
        <title>Sequencing the genomes of 1000 actinobacteria strains.</title>
        <authorList>
            <person name="Klenk H.-P."/>
        </authorList>
    </citation>
    <scope>NUCLEOTIDE SEQUENCE [LARGE SCALE GENOMIC DNA]</scope>
    <source>
        <strain evidence="3 4">DSM 22185</strain>
    </source>
</reference>
<dbReference type="AlphaFoldDB" id="A0A7Y9ETL9"/>
<evidence type="ECO:0000313" key="4">
    <source>
        <dbReference type="Proteomes" id="UP000552045"/>
    </source>
</evidence>
<dbReference type="Pfam" id="PF11377">
    <property type="entry name" value="DUF3180"/>
    <property type="match status" value="1"/>
</dbReference>
<comment type="caution">
    <text evidence="3">The sequence shown here is derived from an EMBL/GenBank/DDBJ whole genome shotgun (WGS) entry which is preliminary data.</text>
</comment>
<feature type="transmembrane region" description="Helical" evidence="2">
    <location>
        <begin position="118"/>
        <end position="138"/>
    </location>
</feature>
<name>A0A7Y9ETL9_9MICO</name>
<keyword evidence="3" id="KW-0645">Protease</keyword>
<keyword evidence="2" id="KW-1133">Transmembrane helix</keyword>
<feature type="transmembrane region" description="Helical" evidence="2">
    <location>
        <begin position="35"/>
        <end position="57"/>
    </location>
</feature>
<organism evidence="3 4">
    <name type="scientific">Microbacterium pseudoresistens</name>
    <dbReference type="NCBI Taxonomy" id="640634"/>
    <lineage>
        <taxon>Bacteria</taxon>
        <taxon>Bacillati</taxon>
        <taxon>Actinomycetota</taxon>
        <taxon>Actinomycetes</taxon>
        <taxon>Micrococcales</taxon>
        <taxon>Microbacteriaceae</taxon>
        <taxon>Microbacterium</taxon>
    </lineage>
</organism>
<dbReference type="InterPro" id="IPR021517">
    <property type="entry name" value="DUF3180"/>
</dbReference>
<keyword evidence="2" id="KW-0472">Membrane</keyword>
<sequence length="172" mass="17303">MKRTSPVILLLVALAGAAAGVLVDHALTSAGRATFTPAVALPILLVLLGAGLLVMAWQIRRSVRATGENRRRVNPFRALRTAVLARASSLAGAALAGFAAGLLGYLLSRPVPPPVGSAVAIVAALVGAVVLVIAALVAESFCTLPNDPDASAEAGTEDDDDDHTGTAAPAAR</sequence>
<evidence type="ECO:0000256" key="1">
    <source>
        <dbReference type="SAM" id="MobiDB-lite"/>
    </source>
</evidence>
<dbReference type="RefSeq" id="WP_179431506.1">
    <property type="nucleotide sequence ID" value="NZ_BAABLC010000007.1"/>
</dbReference>
<dbReference type="GO" id="GO:0006508">
    <property type="term" value="P:proteolysis"/>
    <property type="evidence" value="ECO:0007669"/>
    <property type="project" value="UniProtKB-KW"/>
</dbReference>
<keyword evidence="4" id="KW-1185">Reference proteome</keyword>
<dbReference type="GO" id="GO:0008233">
    <property type="term" value="F:peptidase activity"/>
    <property type="evidence" value="ECO:0007669"/>
    <property type="project" value="UniProtKB-KW"/>
</dbReference>
<keyword evidence="3" id="KW-0378">Hydrolase</keyword>
<feature type="transmembrane region" description="Helical" evidence="2">
    <location>
        <begin position="78"/>
        <end position="106"/>
    </location>
</feature>
<feature type="region of interest" description="Disordered" evidence="1">
    <location>
        <begin position="148"/>
        <end position="172"/>
    </location>
</feature>
<dbReference type="Proteomes" id="UP000552045">
    <property type="component" value="Unassembled WGS sequence"/>
</dbReference>
<protein>
    <submittedName>
        <fullName evidence="3">Membrane protease YdiL (CAAX protease family)</fullName>
    </submittedName>
</protein>
<evidence type="ECO:0000256" key="2">
    <source>
        <dbReference type="SAM" id="Phobius"/>
    </source>
</evidence>
<evidence type="ECO:0000313" key="3">
    <source>
        <dbReference type="EMBL" id="NYD53728.1"/>
    </source>
</evidence>
<proteinExistence type="predicted"/>